<protein>
    <submittedName>
        <fullName evidence="3">DUF6069 family protein</fullName>
    </submittedName>
</protein>
<name>A0ABT7SK45_9CELL</name>
<keyword evidence="2" id="KW-0812">Transmembrane</keyword>
<feature type="transmembrane region" description="Helical" evidence="2">
    <location>
        <begin position="116"/>
        <end position="138"/>
    </location>
</feature>
<dbReference type="InterPro" id="IPR045713">
    <property type="entry name" value="DUF6069"/>
</dbReference>
<evidence type="ECO:0000256" key="2">
    <source>
        <dbReference type="SAM" id="Phobius"/>
    </source>
</evidence>
<feature type="transmembrane region" description="Helical" evidence="2">
    <location>
        <begin position="175"/>
        <end position="194"/>
    </location>
</feature>
<dbReference type="Proteomes" id="UP001529338">
    <property type="component" value="Unassembled WGS sequence"/>
</dbReference>
<dbReference type="EMBL" id="JAUCGQ010000004">
    <property type="protein sequence ID" value="MDM7856560.1"/>
    <property type="molecule type" value="Genomic_DNA"/>
</dbReference>
<dbReference type="RefSeq" id="WP_289456810.1">
    <property type="nucleotide sequence ID" value="NZ_JAUCGQ010000004.1"/>
</dbReference>
<feature type="transmembrane region" description="Helical" evidence="2">
    <location>
        <begin position="144"/>
        <end position="163"/>
    </location>
</feature>
<dbReference type="Pfam" id="PF19545">
    <property type="entry name" value="DUF6069"/>
    <property type="match status" value="1"/>
</dbReference>
<keyword evidence="2" id="KW-0472">Membrane</keyword>
<feature type="transmembrane region" description="Helical" evidence="2">
    <location>
        <begin position="72"/>
        <end position="95"/>
    </location>
</feature>
<sequence length="203" mass="20974">MSVPPDPRDPLPPTRRQPAVPPPSVEPAGYADPRYAAPAPAPAAYGDPAYPEPAPVVRPVASSRLVIDAGRYWAGVIATAVVGALIGAVGVLVVEQIIDIQLVTQSVFSDSHTAEYTLGGAVAGAVAGVLLYLLAIAAPRPTAFFGWIMALATVVAALLPFTWTSTTERAVATGLLNLVMGIAIWSLLSGVLAWTGRLQTTTV</sequence>
<reference evidence="3 4" key="1">
    <citation type="submission" date="2023-06" db="EMBL/GenBank/DDBJ databases">
        <title>Cellulomonas sp. MW4 Whole genome sequence.</title>
        <authorList>
            <person name="Park S."/>
        </authorList>
    </citation>
    <scope>NUCLEOTIDE SEQUENCE [LARGE SCALE GENOMIC DNA]</scope>
    <source>
        <strain evidence="3 4">MW4</strain>
    </source>
</reference>
<evidence type="ECO:0000313" key="3">
    <source>
        <dbReference type="EMBL" id="MDM7856560.1"/>
    </source>
</evidence>
<keyword evidence="4" id="KW-1185">Reference proteome</keyword>
<comment type="caution">
    <text evidence="3">The sequence shown here is derived from an EMBL/GenBank/DDBJ whole genome shotgun (WGS) entry which is preliminary data.</text>
</comment>
<feature type="region of interest" description="Disordered" evidence="1">
    <location>
        <begin position="1"/>
        <end position="34"/>
    </location>
</feature>
<evidence type="ECO:0000313" key="4">
    <source>
        <dbReference type="Proteomes" id="UP001529338"/>
    </source>
</evidence>
<accession>A0ABT7SK45</accession>
<proteinExistence type="predicted"/>
<evidence type="ECO:0000256" key="1">
    <source>
        <dbReference type="SAM" id="MobiDB-lite"/>
    </source>
</evidence>
<keyword evidence="2" id="KW-1133">Transmembrane helix</keyword>
<organism evidence="3 4">
    <name type="scientific">Cellulomonas alba</name>
    <dbReference type="NCBI Taxonomy" id="3053467"/>
    <lineage>
        <taxon>Bacteria</taxon>
        <taxon>Bacillati</taxon>
        <taxon>Actinomycetota</taxon>
        <taxon>Actinomycetes</taxon>
        <taxon>Micrococcales</taxon>
        <taxon>Cellulomonadaceae</taxon>
        <taxon>Cellulomonas</taxon>
    </lineage>
</organism>
<feature type="compositionally biased region" description="Pro residues" evidence="1">
    <location>
        <begin position="10"/>
        <end position="25"/>
    </location>
</feature>
<gene>
    <name evidence="3" type="ORF">QRT04_16595</name>
</gene>